<feature type="region of interest" description="Disordered" evidence="3">
    <location>
        <begin position="12"/>
        <end position="36"/>
    </location>
</feature>
<dbReference type="InterPro" id="IPR001878">
    <property type="entry name" value="Znf_CCHC"/>
</dbReference>
<name>S7PPL4_GLOTA</name>
<feature type="compositionally biased region" description="Basic and acidic residues" evidence="3">
    <location>
        <begin position="159"/>
        <end position="186"/>
    </location>
</feature>
<dbReference type="OMA" id="WVFNNDD"/>
<feature type="region of interest" description="Disordered" evidence="3">
    <location>
        <begin position="84"/>
        <end position="197"/>
    </location>
</feature>
<dbReference type="KEGG" id="gtr:GLOTRDRAFT_97354"/>
<protein>
    <recommendedName>
        <fullName evidence="4">CCHC-type domain-containing protein</fullName>
    </recommendedName>
</protein>
<reference evidence="5 6" key="1">
    <citation type="journal article" date="2012" name="Science">
        <title>The Paleozoic origin of enzymatic lignin decomposition reconstructed from 31 fungal genomes.</title>
        <authorList>
            <person name="Floudas D."/>
            <person name="Binder M."/>
            <person name="Riley R."/>
            <person name="Barry K."/>
            <person name="Blanchette R.A."/>
            <person name="Henrissat B."/>
            <person name="Martinez A.T."/>
            <person name="Otillar R."/>
            <person name="Spatafora J.W."/>
            <person name="Yadav J.S."/>
            <person name="Aerts A."/>
            <person name="Benoit I."/>
            <person name="Boyd A."/>
            <person name="Carlson A."/>
            <person name="Copeland A."/>
            <person name="Coutinho P.M."/>
            <person name="de Vries R.P."/>
            <person name="Ferreira P."/>
            <person name="Findley K."/>
            <person name="Foster B."/>
            <person name="Gaskell J."/>
            <person name="Glotzer D."/>
            <person name="Gorecki P."/>
            <person name="Heitman J."/>
            <person name="Hesse C."/>
            <person name="Hori C."/>
            <person name="Igarashi K."/>
            <person name="Jurgens J.A."/>
            <person name="Kallen N."/>
            <person name="Kersten P."/>
            <person name="Kohler A."/>
            <person name="Kuees U."/>
            <person name="Kumar T.K.A."/>
            <person name="Kuo A."/>
            <person name="LaButti K."/>
            <person name="Larrondo L.F."/>
            <person name="Lindquist E."/>
            <person name="Ling A."/>
            <person name="Lombard V."/>
            <person name="Lucas S."/>
            <person name="Lundell T."/>
            <person name="Martin R."/>
            <person name="McLaughlin D.J."/>
            <person name="Morgenstern I."/>
            <person name="Morin E."/>
            <person name="Murat C."/>
            <person name="Nagy L.G."/>
            <person name="Nolan M."/>
            <person name="Ohm R.A."/>
            <person name="Patyshakuliyeva A."/>
            <person name="Rokas A."/>
            <person name="Ruiz-Duenas F.J."/>
            <person name="Sabat G."/>
            <person name="Salamov A."/>
            <person name="Samejima M."/>
            <person name="Schmutz J."/>
            <person name="Slot J.C."/>
            <person name="St John F."/>
            <person name="Stenlid J."/>
            <person name="Sun H."/>
            <person name="Sun S."/>
            <person name="Syed K."/>
            <person name="Tsang A."/>
            <person name="Wiebenga A."/>
            <person name="Young D."/>
            <person name="Pisabarro A."/>
            <person name="Eastwood D.C."/>
            <person name="Martin F."/>
            <person name="Cullen D."/>
            <person name="Grigoriev I.V."/>
            <person name="Hibbett D.S."/>
        </authorList>
    </citation>
    <scope>NUCLEOTIDE SEQUENCE [LARGE SCALE GENOMIC DNA]</scope>
    <source>
        <strain evidence="5 6">ATCC 11539</strain>
    </source>
</reference>
<evidence type="ECO:0000256" key="1">
    <source>
        <dbReference type="ARBA" id="ARBA00022664"/>
    </source>
</evidence>
<feature type="region of interest" description="Disordered" evidence="3">
    <location>
        <begin position="295"/>
        <end position="480"/>
    </location>
</feature>
<evidence type="ECO:0000256" key="3">
    <source>
        <dbReference type="SAM" id="MobiDB-lite"/>
    </source>
</evidence>
<feature type="compositionally biased region" description="Basic and acidic residues" evidence="3">
    <location>
        <begin position="306"/>
        <end position="338"/>
    </location>
</feature>
<feature type="compositionally biased region" description="Basic and acidic residues" evidence="3">
    <location>
        <begin position="660"/>
        <end position="677"/>
    </location>
</feature>
<feature type="compositionally biased region" description="Low complexity" evidence="3">
    <location>
        <begin position="91"/>
        <end position="121"/>
    </location>
</feature>
<evidence type="ECO:0000256" key="2">
    <source>
        <dbReference type="PROSITE-ProRule" id="PRU00047"/>
    </source>
</evidence>
<feature type="compositionally biased region" description="Low complexity" evidence="3">
    <location>
        <begin position="383"/>
        <end position="405"/>
    </location>
</feature>
<feature type="domain" description="CCHC-type" evidence="4">
    <location>
        <begin position="745"/>
        <end position="761"/>
    </location>
</feature>
<dbReference type="GO" id="GO:0003676">
    <property type="term" value="F:nucleic acid binding"/>
    <property type="evidence" value="ECO:0007669"/>
    <property type="project" value="InterPro"/>
</dbReference>
<keyword evidence="1" id="KW-0507">mRNA processing</keyword>
<keyword evidence="2" id="KW-0863">Zinc-finger</keyword>
<keyword evidence="6" id="KW-1185">Reference proteome</keyword>
<dbReference type="GO" id="GO:0006397">
    <property type="term" value="P:mRNA processing"/>
    <property type="evidence" value="ECO:0007669"/>
    <property type="project" value="UniProtKB-KW"/>
</dbReference>
<dbReference type="PROSITE" id="PS50158">
    <property type="entry name" value="ZF_CCHC"/>
    <property type="match status" value="1"/>
</dbReference>
<feature type="non-terminal residue" evidence="5">
    <location>
        <position position="793"/>
    </location>
</feature>
<dbReference type="SUPFAM" id="SSF57756">
    <property type="entry name" value="Retrovirus zinc finger-like domains"/>
    <property type="match status" value="1"/>
</dbReference>
<feature type="compositionally biased region" description="Polar residues" evidence="3">
    <location>
        <begin position="18"/>
        <end position="30"/>
    </location>
</feature>
<dbReference type="Gene3D" id="4.10.60.10">
    <property type="entry name" value="Zinc finger, CCHC-type"/>
    <property type="match status" value="1"/>
</dbReference>
<evidence type="ECO:0000313" key="6">
    <source>
        <dbReference type="Proteomes" id="UP000030669"/>
    </source>
</evidence>
<dbReference type="GeneID" id="19310000"/>
<feature type="compositionally biased region" description="Low complexity" evidence="3">
    <location>
        <begin position="697"/>
        <end position="707"/>
    </location>
</feature>
<evidence type="ECO:0000313" key="5">
    <source>
        <dbReference type="EMBL" id="EPQ49811.1"/>
    </source>
</evidence>
<feature type="region of interest" description="Disordered" evidence="3">
    <location>
        <begin position="660"/>
        <end position="737"/>
    </location>
</feature>
<dbReference type="eggNOG" id="ENOG502RYJ5">
    <property type="taxonomic scope" value="Eukaryota"/>
</dbReference>
<organism evidence="5 6">
    <name type="scientific">Gloeophyllum trabeum (strain ATCC 11539 / FP-39264 / Madison 617)</name>
    <name type="common">Brown rot fungus</name>
    <dbReference type="NCBI Taxonomy" id="670483"/>
    <lineage>
        <taxon>Eukaryota</taxon>
        <taxon>Fungi</taxon>
        <taxon>Dikarya</taxon>
        <taxon>Basidiomycota</taxon>
        <taxon>Agaricomycotina</taxon>
        <taxon>Agaricomycetes</taxon>
        <taxon>Gloeophyllales</taxon>
        <taxon>Gloeophyllaceae</taxon>
        <taxon>Gloeophyllum</taxon>
    </lineage>
</organism>
<feature type="compositionally biased region" description="Basic residues" evidence="3">
    <location>
        <begin position="459"/>
        <end position="474"/>
    </location>
</feature>
<feature type="non-terminal residue" evidence="5">
    <location>
        <position position="1"/>
    </location>
</feature>
<dbReference type="GO" id="GO:0008270">
    <property type="term" value="F:zinc ion binding"/>
    <property type="evidence" value="ECO:0007669"/>
    <property type="project" value="UniProtKB-KW"/>
</dbReference>
<dbReference type="HOGENOM" id="CLU_354364_0_0_1"/>
<feature type="compositionally biased region" description="Polar residues" evidence="3">
    <location>
        <begin position="344"/>
        <end position="366"/>
    </location>
</feature>
<dbReference type="RefSeq" id="XP_007871733.1">
    <property type="nucleotide sequence ID" value="XM_007873542.1"/>
</dbReference>
<accession>S7PPL4</accession>
<proteinExistence type="predicted"/>
<keyword evidence="2" id="KW-0862">Zinc</keyword>
<gene>
    <name evidence="5" type="ORF">GLOTRDRAFT_97354</name>
</gene>
<dbReference type="InterPro" id="IPR036875">
    <property type="entry name" value="Znf_CCHC_sf"/>
</dbReference>
<feature type="region of interest" description="Disordered" evidence="3">
    <location>
        <begin position="244"/>
        <end position="279"/>
    </location>
</feature>
<dbReference type="Proteomes" id="UP000030669">
    <property type="component" value="Unassembled WGS sequence"/>
</dbReference>
<evidence type="ECO:0000259" key="4">
    <source>
        <dbReference type="PROSITE" id="PS50158"/>
    </source>
</evidence>
<dbReference type="AlphaFoldDB" id="S7PPL4"/>
<dbReference type="OrthoDB" id="3267748at2759"/>
<keyword evidence="2" id="KW-0479">Metal-binding</keyword>
<sequence>RTLLEEAAELGAALGSSPKDTPSANNTTVYSGLGELPIGSQPAVDLEAFRPPAPPRFSPEHMEEATHLELGGLRRSGGRVIAPTVPVAPTLERSSSSEVAHSLASTESSGLSSVSSVSSEPEASDEDRGTQIPDLIPADHPIEVNSPAVMPMGPSSSDHSLEDRASHASDHSAHEDRSTGDTDRQVMIDSGPKGIKSEDALVNGFSVPKRTVHSRPRTSNGNLNTTRKYFGDWFELSESDEDTFGDIPSDWTQPHDEPSEDTIDLRPVLWRPPQPQREGVKSMAVIVEVEPQFNADEFENTSRMYSPRDKGKGVDANERSAAFREFLRDYEGRRDRQANRPRPSRTSSARNSPANFFGSSYRSRSQMPGGRRFGSASMRSEGHSSPPSSSSSESSDSGNSSSSESDSSESEDPASDSSDVSSTNKTTARGSSHDSESSESEEYSSDNSQSSVPEEPQRKRAQSAKSRSKRKAKDRVKAKEAKRIKRALSGVKIKAPFVWDGTPNLDRFDQWIYEIENWCELSGLSDDRIVIKLMVNFMSGTASRFFMKHVANHQRDWTVERIFEALFDYCFPIDYKLKLRERLMASHQGSHNVRDFVRDIQSLASRFPDITERQIVQIFWEGVHQYIRLKWIDKGYSPEDTSFKKLVKWAIRFEASNEARRREEREFRGKPKGREWGRFQARTSGNAPHKPAAQAESSNSSNSSNRPSRNEKKAYNNTNRGDRKPRDRSNKISKDERDRLRAEGRCFSCKEAGHESRNCPKRHEAKAPRLGAGSIRFAELETLAKQKHDATIE</sequence>
<dbReference type="EMBL" id="KB469599">
    <property type="protein sequence ID" value="EPQ49811.1"/>
    <property type="molecule type" value="Genomic_DNA"/>
</dbReference>
<feature type="compositionally biased region" description="Basic and acidic residues" evidence="3">
    <location>
        <begin position="708"/>
        <end position="737"/>
    </location>
</feature>